<dbReference type="InterPro" id="IPR036444">
    <property type="entry name" value="PLipase_A2_dom_sf"/>
</dbReference>
<name>A0A8J1TW53_OWEFU</name>
<dbReference type="AlphaFoldDB" id="A0A8J1TW53"/>
<dbReference type="SUPFAM" id="SSF48619">
    <property type="entry name" value="Phospholipase A2, PLA2"/>
    <property type="match status" value="1"/>
</dbReference>
<protein>
    <submittedName>
        <fullName evidence="1">Uncharacterized protein</fullName>
    </submittedName>
</protein>
<dbReference type="GO" id="GO:0050482">
    <property type="term" value="P:arachidonate secretion"/>
    <property type="evidence" value="ECO:0007669"/>
    <property type="project" value="InterPro"/>
</dbReference>
<evidence type="ECO:0000313" key="2">
    <source>
        <dbReference type="Proteomes" id="UP000749559"/>
    </source>
</evidence>
<dbReference type="Proteomes" id="UP000749559">
    <property type="component" value="Unassembled WGS sequence"/>
</dbReference>
<sequence length="149" mass="16760">MEKILFIAVIACAVISFSKADDISKKVEHALRQKRSLVDYGRWCGPANTPIGNRGCSCSTGKQTCRRRYPPKDGLDAACVNHDFCAHCSDIAGKSILRYCHCEERIYSEARRATCRTVQCRLYKASVQTLFGNIPCMCGRRVVSNFRRC</sequence>
<dbReference type="Gene3D" id="1.20.90.10">
    <property type="entry name" value="Phospholipase A2 domain"/>
    <property type="match status" value="1"/>
</dbReference>
<comment type="caution">
    <text evidence="1">The sequence shown here is derived from an EMBL/GenBank/DDBJ whole genome shotgun (WGS) entry which is preliminary data.</text>
</comment>
<accession>A0A8J1TW53</accession>
<reference evidence="1" key="1">
    <citation type="submission" date="2022-03" db="EMBL/GenBank/DDBJ databases">
        <authorList>
            <person name="Martin C."/>
        </authorList>
    </citation>
    <scope>NUCLEOTIDE SEQUENCE</scope>
</reference>
<organism evidence="1 2">
    <name type="scientific">Owenia fusiformis</name>
    <name type="common">Polychaete worm</name>
    <dbReference type="NCBI Taxonomy" id="6347"/>
    <lineage>
        <taxon>Eukaryota</taxon>
        <taxon>Metazoa</taxon>
        <taxon>Spiralia</taxon>
        <taxon>Lophotrochozoa</taxon>
        <taxon>Annelida</taxon>
        <taxon>Polychaeta</taxon>
        <taxon>Sedentaria</taxon>
        <taxon>Canalipalpata</taxon>
        <taxon>Sabellida</taxon>
        <taxon>Oweniida</taxon>
        <taxon>Oweniidae</taxon>
        <taxon>Owenia</taxon>
    </lineage>
</organism>
<dbReference type="OrthoDB" id="10487372at2759"/>
<dbReference type="GO" id="GO:0006644">
    <property type="term" value="P:phospholipid metabolic process"/>
    <property type="evidence" value="ECO:0007669"/>
    <property type="project" value="InterPro"/>
</dbReference>
<dbReference type="EMBL" id="CAIIXF020000010">
    <property type="protein sequence ID" value="CAH1796660.1"/>
    <property type="molecule type" value="Genomic_DNA"/>
</dbReference>
<keyword evidence="2" id="KW-1185">Reference proteome</keyword>
<gene>
    <name evidence="1" type="ORF">OFUS_LOCUS21045</name>
</gene>
<evidence type="ECO:0000313" key="1">
    <source>
        <dbReference type="EMBL" id="CAH1796660.1"/>
    </source>
</evidence>
<proteinExistence type="predicted"/>
<dbReference type="GO" id="GO:0004623">
    <property type="term" value="F:phospholipase A2 activity"/>
    <property type="evidence" value="ECO:0007669"/>
    <property type="project" value="InterPro"/>
</dbReference>